<reference evidence="1 2" key="1">
    <citation type="submission" date="2024-04" db="EMBL/GenBank/DDBJ databases">
        <title>Polymorphospora sp. isolated from Baiyangdian Lake in Xiong'an New Area.</title>
        <authorList>
            <person name="Zhang X."/>
            <person name="Liu J."/>
        </authorList>
    </citation>
    <scope>NUCLEOTIDE SEQUENCE [LARGE SCALE GENOMIC DNA]</scope>
    <source>
        <strain evidence="1 2">2-325</strain>
    </source>
</reference>
<comment type="caution">
    <text evidence="1">The sequence shown here is derived from an EMBL/GenBank/DDBJ whole genome shotgun (WGS) entry which is preliminary data.</text>
</comment>
<evidence type="ECO:0000313" key="2">
    <source>
        <dbReference type="Proteomes" id="UP001582793"/>
    </source>
</evidence>
<gene>
    <name evidence="1" type="ORF">AAFH96_21070</name>
</gene>
<dbReference type="Proteomes" id="UP001582793">
    <property type="component" value="Unassembled WGS sequence"/>
</dbReference>
<dbReference type="InterPro" id="IPR045647">
    <property type="entry name" value="DUF6401"/>
</dbReference>
<protein>
    <submittedName>
        <fullName evidence="1">DUF6401 family natural product biosynthesis protein</fullName>
    </submittedName>
</protein>
<evidence type="ECO:0000313" key="1">
    <source>
        <dbReference type="EMBL" id="MFB6395581.1"/>
    </source>
</evidence>
<keyword evidence="2" id="KW-1185">Reference proteome</keyword>
<accession>A0ABV5CX31</accession>
<proteinExistence type="predicted"/>
<dbReference type="RefSeq" id="WP_375735330.1">
    <property type="nucleotide sequence ID" value="NZ_JBCGDC010000063.1"/>
</dbReference>
<dbReference type="Pfam" id="PF19939">
    <property type="entry name" value="DUF6401"/>
    <property type="match status" value="1"/>
</dbReference>
<dbReference type="EMBL" id="JBCGDC010000063">
    <property type="protein sequence ID" value="MFB6395581.1"/>
    <property type="molecule type" value="Genomic_DNA"/>
</dbReference>
<organism evidence="1 2">
    <name type="scientific">Polymorphospora lycopeni</name>
    <dbReference type="NCBI Taxonomy" id="3140240"/>
    <lineage>
        <taxon>Bacteria</taxon>
        <taxon>Bacillati</taxon>
        <taxon>Actinomycetota</taxon>
        <taxon>Actinomycetes</taxon>
        <taxon>Micromonosporales</taxon>
        <taxon>Micromonosporaceae</taxon>
        <taxon>Polymorphospora</taxon>
    </lineage>
</organism>
<sequence>MTALFNGASARRANRSARSVLADLQVSVGVAGLAAAAAHPRLLASVDQHAAAVRDSLLGDRRPLTPVALAGYAEGVRDAALQHGWRLPQGPVDWSAGPDWVLTRLLAVCALARAADRPADTPPAG</sequence>
<name>A0ABV5CX31_9ACTN</name>